<sequence>MYKKSIVLIFALFVISSCFASKTKYWYVSTGKQTTGVGSKEKPFASLEEVRNAIREYRKTHLEKESHIVIIDDGHYHLSSTFVLEEEDGGVEGYPVIYRAKNKGKVYVSTAPELSSKIFRKATDKEVSRLHPKAIGHVLVADLSTDLVNQFGNGQGDYGALAWNEHMLQLAQWPNRGYNLLDKVVDIGPTLRWLKTSEKEAPYSYEKPTGGKFTIKEKTDFSLWKAELERTLDIRQDGYLSIDWAKDPNQLARVSEKGEIQLLDATRYGIGGVKYTGGYSKDNPKPKFLRNRRLVFLNVLCELDMPGEWYVDRLENKLYLWPIDNKGFENATIAIPSGPNMVELKNTNYIKIEGVVFENGGKKVLDINGGSHNEIAGCTFRNLQGMAATVNGTNNGFRSCDFYNMDTCLSITGGDFKTLKKCNNYVINCDFHDFKSMGYGAISLVGCGMTFENNIVHQISSGIWYSGFYIEFRNNEFFDVGWGMGDWNILYQGANIWCNGNVIENNFFHNMFGHPGIAHPIIAIRNDDGGSGTTYRSNIFYKTGKGSIVTMGPSCHIKDNIAIDCGTIWRTNKRPITPEAIEKEYEEIRVNFESGKFPRGNKEDRIYNAEQAIGKEAWNKEPFRSAFPDFAKYMKENPFAQSYSSITNSYSDQVDESYPYNVFYIHGSFQLTESDGGIHHKKKMEVAFPKSFKYNAPRKISKTDFVDFKSLDFTLKPEFETFSGFKACDMSKIGLYKDTYRTNPPNAKTYRSALYEKNKFRLSEATGLSYPKDAYKLYPIQSWMEEEPIEQTIYPYLSGIDDIGWVADKGPRRDSNYRGGTLTIAGKKYDYGITLKPNKDKGQSEIVFDLSDFPKIKGLKSTIGADDNYGKGSCTFIIMAKKGKKWKELYKSEEISKGKAGKDIEVALKGYNSIKLIAKGKAVAVWANAMFTE</sequence>
<feature type="signal peptide" evidence="1">
    <location>
        <begin position="1"/>
        <end position="20"/>
    </location>
</feature>
<dbReference type="Pfam" id="PF13229">
    <property type="entry name" value="Beta_helix"/>
    <property type="match status" value="1"/>
</dbReference>
<keyword evidence="4" id="KW-1185">Reference proteome</keyword>
<proteinExistence type="predicted"/>
<dbReference type="PANTHER" id="PTHR36453:SF1">
    <property type="entry name" value="RIGHT HANDED BETA HELIX DOMAIN-CONTAINING PROTEIN"/>
    <property type="match status" value="1"/>
</dbReference>
<dbReference type="SMART" id="SM00776">
    <property type="entry name" value="NPCBM"/>
    <property type="match status" value="1"/>
</dbReference>
<dbReference type="SUPFAM" id="SSF49785">
    <property type="entry name" value="Galactose-binding domain-like"/>
    <property type="match status" value="1"/>
</dbReference>
<dbReference type="InterPro" id="IPR038637">
    <property type="entry name" value="NPCBM_sf"/>
</dbReference>
<dbReference type="Gene3D" id="2.160.20.10">
    <property type="entry name" value="Single-stranded right-handed beta-helix, Pectin lyase-like"/>
    <property type="match status" value="2"/>
</dbReference>
<dbReference type="Proteomes" id="UP000746690">
    <property type="component" value="Unassembled WGS sequence"/>
</dbReference>
<dbReference type="PROSITE" id="PS51257">
    <property type="entry name" value="PROKAR_LIPOPROTEIN"/>
    <property type="match status" value="1"/>
</dbReference>
<evidence type="ECO:0000313" key="3">
    <source>
        <dbReference type="EMBL" id="NMH88396.1"/>
    </source>
</evidence>
<evidence type="ECO:0000259" key="2">
    <source>
        <dbReference type="SMART" id="SM00776"/>
    </source>
</evidence>
<feature type="domain" description="Glycosyl hydrolase family 98 putative carbohydrate-binding module" evidence="2">
    <location>
        <begin position="791"/>
        <end position="933"/>
    </location>
</feature>
<evidence type="ECO:0000313" key="4">
    <source>
        <dbReference type="Proteomes" id="UP000746690"/>
    </source>
</evidence>
<dbReference type="PANTHER" id="PTHR36453">
    <property type="entry name" value="SECRETED PROTEIN-RELATED"/>
    <property type="match status" value="1"/>
</dbReference>
<dbReference type="Gene3D" id="2.60.120.1060">
    <property type="entry name" value="NPCBM/NEW2 domain"/>
    <property type="match status" value="1"/>
</dbReference>
<dbReference type="InterPro" id="IPR012334">
    <property type="entry name" value="Pectin_lyas_fold"/>
</dbReference>
<dbReference type="InterPro" id="IPR039448">
    <property type="entry name" value="Beta_helix"/>
</dbReference>
<dbReference type="EMBL" id="JABBHF010000007">
    <property type="protein sequence ID" value="NMH88396.1"/>
    <property type="molecule type" value="Genomic_DNA"/>
</dbReference>
<name>A0ABX1RXU9_9FLAO</name>
<dbReference type="InterPro" id="IPR011050">
    <property type="entry name" value="Pectin_lyase_fold/virulence"/>
</dbReference>
<dbReference type="RefSeq" id="WP_169674113.1">
    <property type="nucleotide sequence ID" value="NZ_JABBHF010000007.1"/>
</dbReference>
<protein>
    <recommendedName>
        <fullName evidence="2">Glycosyl hydrolase family 98 putative carbohydrate-binding module domain-containing protein</fullName>
    </recommendedName>
</protein>
<dbReference type="InterPro" id="IPR013222">
    <property type="entry name" value="Glyco_hyd_98_carb-bd"/>
</dbReference>
<reference evidence="3 4" key="1">
    <citation type="submission" date="2020-04" db="EMBL/GenBank/DDBJ databases">
        <title>A Flavivirga sp. nov.</title>
        <authorList>
            <person name="Sun X."/>
        </authorList>
    </citation>
    <scope>NUCLEOTIDE SEQUENCE [LARGE SCALE GENOMIC DNA]</scope>
    <source>
        <strain evidence="3 4">Y03</strain>
    </source>
</reference>
<comment type="caution">
    <text evidence="3">The sequence shown here is derived from an EMBL/GenBank/DDBJ whole genome shotgun (WGS) entry which is preliminary data.</text>
</comment>
<accession>A0ABX1RXU9</accession>
<feature type="chain" id="PRO_5046403802" description="Glycosyl hydrolase family 98 putative carbohydrate-binding module domain-containing protein" evidence="1">
    <location>
        <begin position="21"/>
        <end position="933"/>
    </location>
</feature>
<dbReference type="SUPFAM" id="SSF51126">
    <property type="entry name" value="Pectin lyase-like"/>
    <property type="match status" value="1"/>
</dbReference>
<dbReference type="Pfam" id="PF08305">
    <property type="entry name" value="NPCBM"/>
    <property type="match status" value="1"/>
</dbReference>
<keyword evidence="1" id="KW-0732">Signal</keyword>
<evidence type="ECO:0000256" key="1">
    <source>
        <dbReference type="SAM" id="SignalP"/>
    </source>
</evidence>
<gene>
    <name evidence="3" type="ORF">HHX25_12850</name>
</gene>
<dbReference type="InterPro" id="IPR008979">
    <property type="entry name" value="Galactose-bd-like_sf"/>
</dbReference>
<organism evidence="3 4">
    <name type="scientific">Flavivirga algicola</name>
    <dbReference type="NCBI Taxonomy" id="2729136"/>
    <lineage>
        <taxon>Bacteria</taxon>
        <taxon>Pseudomonadati</taxon>
        <taxon>Bacteroidota</taxon>
        <taxon>Flavobacteriia</taxon>
        <taxon>Flavobacteriales</taxon>
        <taxon>Flavobacteriaceae</taxon>
        <taxon>Flavivirga</taxon>
    </lineage>
</organism>